<evidence type="ECO:0000313" key="1">
    <source>
        <dbReference type="EMBL" id="XHV08171.1"/>
    </source>
</evidence>
<accession>A0AB74UKZ4</accession>
<dbReference type="EMBL" id="PQ295795">
    <property type="protein sequence ID" value="XHV08171.1"/>
    <property type="molecule type" value="Genomic_DNA"/>
</dbReference>
<organism evidence="1">
    <name type="scientific">Escherichia phage vB_Eco_Lzu_P1</name>
    <dbReference type="NCBI Taxonomy" id="3348404"/>
    <lineage>
        <taxon>Viruses</taxon>
        <taxon>Duplodnaviria</taxon>
        <taxon>Heunggongvirae</taxon>
        <taxon>Uroviricota</taxon>
        <taxon>Caudoviricetes</taxon>
        <taxon>Dhillonvirus</taxon>
    </lineage>
</organism>
<sequence>MKQFTKTDLDQITFTNTINEITMKINTARTPVKSIAEHAELCATQIANEQFSNILANIAKCKTRKGMNAIIATI</sequence>
<reference evidence="1" key="1">
    <citation type="submission" date="2024-10" db="EMBL/GenBank/DDBJ databases">
        <authorList>
            <person name="Jin S.J."/>
        </authorList>
    </citation>
    <scope>NUCLEOTIDE SEQUENCE</scope>
</reference>
<name>A0AB74UKZ4_9CAUD</name>
<gene>
    <name evidence="1" type="ORF">A1_00028</name>
</gene>
<protein>
    <submittedName>
        <fullName evidence="1">Uncharacterized protein</fullName>
    </submittedName>
</protein>
<proteinExistence type="predicted"/>